<dbReference type="AlphaFoldDB" id="A0A8X6WBG5"/>
<comment type="caution">
    <text evidence="1">The sequence shown here is derived from an EMBL/GenBank/DDBJ whole genome shotgun (WGS) entry which is preliminary data.</text>
</comment>
<organism evidence="1 2">
    <name type="scientific">Trichonephila clavipes</name>
    <name type="common">Golden silk orbweaver</name>
    <name type="synonym">Nephila clavipes</name>
    <dbReference type="NCBI Taxonomy" id="2585209"/>
    <lineage>
        <taxon>Eukaryota</taxon>
        <taxon>Metazoa</taxon>
        <taxon>Ecdysozoa</taxon>
        <taxon>Arthropoda</taxon>
        <taxon>Chelicerata</taxon>
        <taxon>Arachnida</taxon>
        <taxon>Araneae</taxon>
        <taxon>Araneomorphae</taxon>
        <taxon>Entelegynae</taxon>
        <taxon>Araneoidea</taxon>
        <taxon>Nephilidae</taxon>
        <taxon>Trichonephila</taxon>
    </lineage>
</organism>
<name>A0A8X6WBG5_TRICX</name>
<keyword evidence="2" id="KW-1185">Reference proteome</keyword>
<protein>
    <submittedName>
        <fullName evidence="1">Uncharacterized protein</fullName>
    </submittedName>
</protein>
<sequence>MGTCNDKPIFNQSVRERRRQVNILTADLEPTQFQETTIIYSRRGHLPLLSQTTHLRHGGENLKKSSVFFTGRVADDPLFGPKADSPSIEYVHEKYTDTVL</sequence>
<accession>A0A8X6WBG5</accession>
<gene>
    <name evidence="1" type="ORF">TNCV_4359681</name>
</gene>
<evidence type="ECO:0000313" key="2">
    <source>
        <dbReference type="Proteomes" id="UP000887159"/>
    </source>
</evidence>
<reference evidence="1" key="1">
    <citation type="submission" date="2020-08" db="EMBL/GenBank/DDBJ databases">
        <title>Multicomponent nature underlies the extraordinary mechanical properties of spider dragline silk.</title>
        <authorList>
            <person name="Kono N."/>
            <person name="Nakamura H."/>
            <person name="Mori M."/>
            <person name="Yoshida Y."/>
            <person name="Ohtoshi R."/>
            <person name="Malay A.D."/>
            <person name="Moran D.A.P."/>
            <person name="Tomita M."/>
            <person name="Numata K."/>
            <person name="Arakawa K."/>
        </authorList>
    </citation>
    <scope>NUCLEOTIDE SEQUENCE</scope>
</reference>
<proteinExistence type="predicted"/>
<evidence type="ECO:0000313" key="1">
    <source>
        <dbReference type="EMBL" id="GFY31061.1"/>
    </source>
</evidence>
<dbReference type="Proteomes" id="UP000887159">
    <property type="component" value="Unassembled WGS sequence"/>
</dbReference>
<dbReference type="EMBL" id="BMAU01021396">
    <property type="protein sequence ID" value="GFY31061.1"/>
    <property type="molecule type" value="Genomic_DNA"/>
</dbReference>